<dbReference type="EMBL" id="EAAA01000997">
    <property type="status" value="NOT_ANNOTATED_CDS"/>
    <property type="molecule type" value="Genomic_DNA"/>
</dbReference>
<reference evidence="7" key="1">
    <citation type="journal article" date="2002" name="Science">
        <title>The draft genome of Ciona intestinalis: insights into chordate and vertebrate origins.</title>
        <authorList>
            <person name="Dehal P."/>
            <person name="Satou Y."/>
            <person name="Campbell R.K."/>
            <person name="Chapman J."/>
            <person name="Degnan B."/>
            <person name="De Tomaso A."/>
            <person name="Davidson B."/>
            <person name="Di Gregorio A."/>
            <person name="Gelpke M."/>
            <person name="Goodstein D.M."/>
            <person name="Harafuji N."/>
            <person name="Hastings K.E."/>
            <person name="Ho I."/>
            <person name="Hotta K."/>
            <person name="Huang W."/>
            <person name="Kawashima T."/>
            <person name="Lemaire P."/>
            <person name="Martinez D."/>
            <person name="Meinertzhagen I.A."/>
            <person name="Necula S."/>
            <person name="Nonaka M."/>
            <person name="Putnam N."/>
            <person name="Rash S."/>
            <person name="Saiga H."/>
            <person name="Satake M."/>
            <person name="Terry A."/>
            <person name="Yamada L."/>
            <person name="Wang H.G."/>
            <person name="Awazu S."/>
            <person name="Azumi K."/>
            <person name="Boore J."/>
            <person name="Branno M."/>
            <person name="Chin-Bow S."/>
            <person name="DeSantis R."/>
            <person name="Doyle S."/>
            <person name="Francino P."/>
            <person name="Keys D.N."/>
            <person name="Haga S."/>
            <person name="Hayashi H."/>
            <person name="Hino K."/>
            <person name="Imai K.S."/>
            <person name="Inaba K."/>
            <person name="Kano S."/>
            <person name="Kobayashi K."/>
            <person name="Kobayashi M."/>
            <person name="Lee B.I."/>
            <person name="Makabe K.W."/>
            <person name="Manohar C."/>
            <person name="Matassi G."/>
            <person name="Medina M."/>
            <person name="Mochizuki Y."/>
            <person name="Mount S."/>
            <person name="Morishita T."/>
            <person name="Miura S."/>
            <person name="Nakayama A."/>
            <person name="Nishizaka S."/>
            <person name="Nomoto H."/>
            <person name="Ohta F."/>
            <person name="Oishi K."/>
            <person name="Rigoutsos I."/>
            <person name="Sano M."/>
            <person name="Sasaki A."/>
            <person name="Sasakura Y."/>
            <person name="Shoguchi E."/>
            <person name="Shin-i T."/>
            <person name="Spagnuolo A."/>
            <person name="Stainier D."/>
            <person name="Suzuki M.M."/>
            <person name="Tassy O."/>
            <person name="Takatori N."/>
            <person name="Tokuoka M."/>
            <person name="Yagi K."/>
            <person name="Yoshizaki F."/>
            <person name="Wada S."/>
            <person name="Zhang C."/>
            <person name="Hyatt P.D."/>
            <person name="Larimer F."/>
            <person name="Detter C."/>
            <person name="Doggett N."/>
            <person name="Glavina T."/>
            <person name="Hawkins T."/>
            <person name="Richardson P."/>
            <person name="Lucas S."/>
            <person name="Kohara Y."/>
            <person name="Levine M."/>
            <person name="Satoh N."/>
            <person name="Rokhsar D.S."/>
        </authorList>
    </citation>
    <scope>NUCLEOTIDE SEQUENCE [LARGE SCALE GENOMIC DNA]</scope>
</reference>
<accession>A0A1W2WJD7</accession>
<sequence>MLRIESSDVIPARIDSSNQDAFQGRNFTLVKPRWVDDSQASSCKLCHNKFNQIRRRHHCRSCGLVLCNKCCSEKLPLPQFGSQLADRVCSACFPIASCVTMSYSPQQEFRLQAALSLSTLCRDKPAPVVALGGAHMLVNLAKLTQHSNVDIMVHISSAIHTLLMHTDLVEWFVSIGVLNALSVMLGVPSSAVALKQYTVLTESLNSLRTIAKANDSLKLKVAENACLSASLQLCSRQDPSISLVAATVVSLIAQYQPTHGHILAVPNVLRTIILKISNSEEEQITEQMLKILEVLSKGNDEIKHSITSEDAACGSLLAKVFQTNPKNLQIYVNTASTVGNLATNSIDQVLLQSSFNAVLSALNRSFPNYVTYELIRAAANFAYHRCNSQFLIQNFSTVVKLLNHSNASIQNETFRCLFNLFSNRSMDTIQLLSRNGVESFLTRFSEQSALMENTKNFLNSTKSNYA</sequence>
<proteinExistence type="predicted"/>
<evidence type="ECO:0000256" key="2">
    <source>
        <dbReference type="ARBA" id="ARBA00022771"/>
    </source>
</evidence>
<dbReference type="OMA" id="ITICLKS"/>
<evidence type="ECO:0000313" key="6">
    <source>
        <dbReference type="Ensembl" id="ENSCINP00000025793.2"/>
    </source>
</evidence>
<dbReference type="Proteomes" id="UP000008144">
    <property type="component" value="Chromosome 12"/>
</dbReference>
<dbReference type="SUPFAM" id="SSF48371">
    <property type="entry name" value="ARM repeat"/>
    <property type="match status" value="1"/>
</dbReference>
<dbReference type="AlphaFoldDB" id="F6ZPF8"/>
<dbReference type="Pfam" id="PF01363">
    <property type="entry name" value="FYVE"/>
    <property type="match status" value="1"/>
</dbReference>
<dbReference type="InterPro" id="IPR052113">
    <property type="entry name" value="FYVE-type_Zinc_Finger"/>
</dbReference>
<evidence type="ECO:0000259" key="5">
    <source>
        <dbReference type="PROSITE" id="PS50178"/>
    </source>
</evidence>
<dbReference type="SMART" id="SM00064">
    <property type="entry name" value="FYVE"/>
    <property type="match status" value="1"/>
</dbReference>
<dbReference type="KEGG" id="cin:100186391"/>
<dbReference type="InterPro" id="IPR011011">
    <property type="entry name" value="Znf_FYVE_PHD"/>
</dbReference>
<keyword evidence="3" id="KW-0862">Zinc</keyword>
<dbReference type="Gene3D" id="3.30.40.10">
    <property type="entry name" value="Zinc/RING finger domain, C3HC4 (zinc finger)"/>
    <property type="match status" value="1"/>
</dbReference>
<dbReference type="InterPro" id="IPR017455">
    <property type="entry name" value="Znf_FYVE-rel"/>
</dbReference>
<dbReference type="Ensembl" id="ENSCINT00000026039.2">
    <property type="protein sequence ID" value="ENSCINP00000025793.2"/>
    <property type="gene ID" value="ENSCING00000014208.2"/>
</dbReference>
<dbReference type="InterPro" id="IPR016024">
    <property type="entry name" value="ARM-type_fold"/>
</dbReference>
<dbReference type="STRING" id="7719.ENSCINP00000025793"/>
<accession>F6ZPF8</accession>
<protein>
    <submittedName>
        <fullName evidence="6">Uncharacterized LOC100186391</fullName>
    </submittedName>
</protein>
<dbReference type="InterPro" id="IPR011989">
    <property type="entry name" value="ARM-like"/>
</dbReference>
<dbReference type="OrthoDB" id="5872154at2759"/>
<organism evidence="6 7">
    <name type="scientific">Ciona intestinalis</name>
    <name type="common">Transparent sea squirt</name>
    <name type="synonym">Ascidia intestinalis</name>
    <dbReference type="NCBI Taxonomy" id="7719"/>
    <lineage>
        <taxon>Eukaryota</taxon>
        <taxon>Metazoa</taxon>
        <taxon>Chordata</taxon>
        <taxon>Tunicata</taxon>
        <taxon>Ascidiacea</taxon>
        <taxon>Phlebobranchia</taxon>
        <taxon>Cionidae</taxon>
        <taxon>Ciona</taxon>
    </lineage>
</organism>
<dbReference type="HOGENOM" id="CLU_621503_0_0_1"/>
<evidence type="ECO:0000313" key="7">
    <source>
        <dbReference type="Proteomes" id="UP000008144"/>
    </source>
</evidence>
<dbReference type="InterPro" id="IPR000306">
    <property type="entry name" value="Znf_FYVE"/>
</dbReference>
<dbReference type="Gene3D" id="1.25.10.10">
    <property type="entry name" value="Leucine-rich Repeat Variant"/>
    <property type="match status" value="1"/>
</dbReference>
<dbReference type="GO" id="GO:0008270">
    <property type="term" value="F:zinc ion binding"/>
    <property type="evidence" value="ECO:0007669"/>
    <property type="project" value="UniProtKB-KW"/>
</dbReference>
<dbReference type="RefSeq" id="XP_002130083.1">
    <property type="nucleotide sequence ID" value="XM_002130047.4"/>
</dbReference>
<dbReference type="SUPFAM" id="SSF57903">
    <property type="entry name" value="FYVE/PHD zinc finger"/>
    <property type="match status" value="1"/>
</dbReference>
<feature type="domain" description="FYVE-type" evidence="5">
    <location>
        <begin position="37"/>
        <end position="97"/>
    </location>
</feature>
<dbReference type="PANTHER" id="PTHR39490">
    <property type="entry name" value="ARRESTIN DOMAIN-CONTAINING PROTEIN D"/>
    <property type="match status" value="1"/>
</dbReference>
<dbReference type="PROSITE" id="PS50178">
    <property type="entry name" value="ZF_FYVE"/>
    <property type="match status" value="1"/>
</dbReference>
<evidence type="ECO:0000256" key="3">
    <source>
        <dbReference type="ARBA" id="ARBA00022833"/>
    </source>
</evidence>
<keyword evidence="7" id="KW-1185">Reference proteome</keyword>
<dbReference type="InParanoid" id="F6ZPF8"/>
<evidence type="ECO:0000256" key="4">
    <source>
        <dbReference type="PROSITE-ProRule" id="PRU00091"/>
    </source>
</evidence>
<reference evidence="6" key="3">
    <citation type="submission" date="2025-08" db="UniProtKB">
        <authorList>
            <consortium name="Ensembl"/>
        </authorList>
    </citation>
    <scope>IDENTIFICATION</scope>
</reference>
<keyword evidence="2 4" id="KW-0863">Zinc-finger</keyword>
<gene>
    <name evidence="6" type="primary">LOC100186391</name>
</gene>
<reference evidence="6" key="2">
    <citation type="journal article" date="2008" name="Genome Biol.">
        <title>Improved genome assembly and evidence-based global gene model set for the chordate Ciona intestinalis: new insight into intron and operon populations.</title>
        <authorList>
            <person name="Satou Y."/>
            <person name="Mineta K."/>
            <person name="Ogasawara M."/>
            <person name="Sasakura Y."/>
            <person name="Shoguchi E."/>
            <person name="Ueno K."/>
            <person name="Yamada L."/>
            <person name="Matsumoto J."/>
            <person name="Wasserscheid J."/>
            <person name="Dewar K."/>
            <person name="Wiley G.B."/>
            <person name="Macmil S.L."/>
            <person name="Roe B.A."/>
            <person name="Zeller R.W."/>
            <person name="Hastings K.E."/>
            <person name="Lemaire P."/>
            <person name="Lindquist E."/>
            <person name="Endo T."/>
            <person name="Hotta K."/>
            <person name="Inaba K."/>
        </authorList>
    </citation>
    <scope>NUCLEOTIDE SEQUENCE [LARGE SCALE GENOMIC DNA]</scope>
    <source>
        <strain evidence="6">wild type</strain>
    </source>
</reference>
<name>F6ZPF8_CIOIN</name>
<reference evidence="6" key="4">
    <citation type="submission" date="2025-09" db="UniProtKB">
        <authorList>
            <consortium name="Ensembl"/>
        </authorList>
    </citation>
    <scope>IDENTIFICATION</scope>
</reference>
<dbReference type="GeneID" id="100186391"/>
<keyword evidence="1" id="KW-0479">Metal-binding</keyword>
<evidence type="ECO:0000256" key="1">
    <source>
        <dbReference type="ARBA" id="ARBA00022723"/>
    </source>
</evidence>
<dbReference type="InterPro" id="IPR013083">
    <property type="entry name" value="Znf_RING/FYVE/PHD"/>
</dbReference>
<dbReference type="PANTHER" id="PTHR39490:SF9">
    <property type="entry name" value="FYVE-TYPE DOMAIN-CONTAINING PROTEIN"/>
    <property type="match status" value="1"/>
</dbReference>